<gene>
    <name evidence="2" type="ordered locus">VIT_06s0004g08320</name>
</gene>
<dbReference type="Proteomes" id="UP000009183">
    <property type="component" value="Chromosome 6"/>
</dbReference>
<feature type="transmembrane region" description="Helical" evidence="1">
    <location>
        <begin position="27"/>
        <end position="44"/>
    </location>
</feature>
<protein>
    <submittedName>
        <fullName evidence="2">Uncharacterized protein</fullName>
    </submittedName>
</protein>
<reference evidence="3" key="1">
    <citation type="journal article" date="2007" name="Nature">
        <title>The grapevine genome sequence suggests ancestral hexaploidization in major angiosperm phyla.</title>
        <authorList>
            <consortium name="The French-Italian Public Consortium for Grapevine Genome Characterization."/>
            <person name="Jaillon O."/>
            <person name="Aury J.-M."/>
            <person name="Noel B."/>
            <person name="Policriti A."/>
            <person name="Clepet C."/>
            <person name="Casagrande A."/>
            <person name="Choisne N."/>
            <person name="Aubourg S."/>
            <person name="Vitulo N."/>
            <person name="Jubin C."/>
            <person name="Vezzi A."/>
            <person name="Legeai F."/>
            <person name="Hugueney P."/>
            <person name="Dasilva C."/>
            <person name="Horner D."/>
            <person name="Mica E."/>
            <person name="Jublot D."/>
            <person name="Poulain J."/>
            <person name="Bruyere C."/>
            <person name="Billault A."/>
            <person name="Segurens B."/>
            <person name="Gouyvenoux M."/>
            <person name="Ugarte E."/>
            <person name="Cattonaro F."/>
            <person name="Anthouard V."/>
            <person name="Vico V."/>
            <person name="Del Fabbro C."/>
            <person name="Alaux M."/>
            <person name="Di Gaspero G."/>
            <person name="Dumas V."/>
            <person name="Felice N."/>
            <person name="Paillard S."/>
            <person name="Juman I."/>
            <person name="Moroldo M."/>
            <person name="Scalabrin S."/>
            <person name="Canaguier A."/>
            <person name="Le Clainche I."/>
            <person name="Malacrida G."/>
            <person name="Durand E."/>
            <person name="Pesole G."/>
            <person name="Laucou V."/>
            <person name="Chatelet P."/>
            <person name="Merdinoglu D."/>
            <person name="Delledonne M."/>
            <person name="Pezzotti M."/>
            <person name="Lecharny A."/>
            <person name="Scarpelli C."/>
            <person name="Artiguenave F."/>
            <person name="Pe M.E."/>
            <person name="Valle G."/>
            <person name="Morgante M."/>
            <person name="Caboche M."/>
            <person name="Adam-Blondon A.-F."/>
            <person name="Weissenbach J."/>
            <person name="Quetier F."/>
            <person name="Wincker P."/>
        </authorList>
    </citation>
    <scope>NUCLEOTIDE SEQUENCE [LARGE SCALE GENOMIC DNA]</scope>
    <source>
        <strain evidence="3">cv. Pinot noir / PN40024</strain>
    </source>
</reference>
<dbReference type="AlphaFoldDB" id="D7SJG6"/>
<dbReference type="InParanoid" id="D7SJG6"/>
<evidence type="ECO:0000313" key="2">
    <source>
        <dbReference type="EMBL" id="CBI15792.3"/>
    </source>
</evidence>
<dbReference type="HOGENOM" id="CLU_2965623_0_0_1"/>
<keyword evidence="1" id="KW-1133">Transmembrane helix</keyword>
<accession>D7SJG6</accession>
<evidence type="ECO:0000256" key="1">
    <source>
        <dbReference type="SAM" id="Phobius"/>
    </source>
</evidence>
<evidence type="ECO:0000313" key="3">
    <source>
        <dbReference type="Proteomes" id="UP000009183"/>
    </source>
</evidence>
<keyword evidence="3" id="KW-1185">Reference proteome</keyword>
<organism evidence="2 3">
    <name type="scientific">Vitis vinifera</name>
    <name type="common">Grape</name>
    <dbReference type="NCBI Taxonomy" id="29760"/>
    <lineage>
        <taxon>Eukaryota</taxon>
        <taxon>Viridiplantae</taxon>
        <taxon>Streptophyta</taxon>
        <taxon>Embryophyta</taxon>
        <taxon>Tracheophyta</taxon>
        <taxon>Spermatophyta</taxon>
        <taxon>Magnoliopsida</taxon>
        <taxon>eudicotyledons</taxon>
        <taxon>Gunneridae</taxon>
        <taxon>Pentapetalae</taxon>
        <taxon>rosids</taxon>
        <taxon>Vitales</taxon>
        <taxon>Vitaceae</taxon>
        <taxon>Viteae</taxon>
        <taxon>Vitis</taxon>
    </lineage>
</organism>
<name>D7SJG6_VITVI</name>
<keyword evidence="1" id="KW-0812">Transmembrane</keyword>
<dbReference type="EMBL" id="FN594951">
    <property type="protein sequence ID" value="CBI15792.3"/>
    <property type="molecule type" value="Genomic_DNA"/>
</dbReference>
<proteinExistence type="predicted"/>
<dbReference type="PaxDb" id="29760-VIT_06s0004g08320.t01"/>
<keyword evidence="1" id="KW-0472">Membrane</keyword>
<sequence length="59" mass="7063">MKEMATRISRYSVNVDERRIMLREFDLILDLCCLILLCLWVVVFDPRVQCKLGFLLFSH</sequence>